<dbReference type="PANTHER" id="PTHR22617">
    <property type="entry name" value="CHEMOTAXIS SENSOR HISTIDINE KINASE-RELATED"/>
    <property type="match status" value="1"/>
</dbReference>
<name>A0A1F7F269_UNCRA</name>
<dbReference type="InterPro" id="IPR039315">
    <property type="entry name" value="CheW"/>
</dbReference>
<feature type="domain" description="CheW-like" evidence="1">
    <location>
        <begin position="22"/>
        <end position="169"/>
    </location>
</feature>
<dbReference type="Gene3D" id="2.40.50.180">
    <property type="entry name" value="CheA-289, Domain 4"/>
    <property type="match status" value="1"/>
</dbReference>
<dbReference type="GO" id="GO:0006935">
    <property type="term" value="P:chemotaxis"/>
    <property type="evidence" value="ECO:0007669"/>
    <property type="project" value="InterPro"/>
</dbReference>
<comment type="caution">
    <text evidence="2">The sequence shown here is derived from an EMBL/GenBank/DDBJ whole genome shotgun (WGS) entry which is preliminary data.</text>
</comment>
<dbReference type="InterPro" id="IPR036061">
    <property type="entry name" value="CheW-like_dom_sf"/>
</dbReference>
<protein>
    <recommendedName>
        <fullName evidence="1">CheW-like domain-containing protein</fullName>
    </recommendedName>
</protein>
<dbReference type="AlphaFoldDB" id="A0A1F7F269"/>
<evidence type="ECO:0000259" key="1">
    <source>
        <dbReference type="PROSITE" id="PS50851"/>
    </source>
</evidence>
<dbReference type="PANTHER" id="PTHR22617:SF23">
    <property type="entry name" value="CHEMOTAXIS PROTEIN CHEW"/>
    <property type="match status" value="1"/>
</dbReference>
<reference evidence="2 3" key="1">
    <citation type="journal article" date="2016" name="Nat. Commun.">
        <title>Thousands of microbial genomes shed light on interconnected biogeochemical processes in an aquifer system.</title>
        <authorList>
            <person name="Anantharaman K."/>
            <person name="Brown C.T."/>
            <person name="Hug L.A."/>
            <person name="Sharon I."/>
            <person name="Castelle C.J."/>
            <person name="Probst A.J."/>
            <person name="Thomas B.C."/>
            <person name="Singh A."/>
            <person name="Wilkins M.J."/>
            <person name="Karaoz U."/>
            <person name="Brodie E.L."/>
            <person name="Williams K.H."/>
            <person name="Hubbard S.S."/>
            <person name="Banfield J.F."/>
        </authorList>
    </citation>
    <scope>NUCLEOTIDE SEQUENCE [LARGE SCALE GENOMIC DNA]</scope>
</reference>
<dbReference type="PROSITE" id="PS50851">
    <property type="entry name" value="CHEW"/>
    <property type="match status" value="1"/>
</dbReference>
<sequence>MYSIGKNYIINNTSMQKNHAKNQRWVVFSLQKNLFALPAHSVQTMVEMPMVTQLPHMPSYGRGAINLRGQIIPVLDLRLRLGLPTLADEMNGLLAQREQDHRNWLSALEQSARDGTEFKLTTDPHKCAFGKWYDTYTHENLVIASLLLKFDKPHKAIHAVAEKVKHLEHSGDTAGAQALISATKNRELSELIALFAELKKCFAEEKREIAIVVTGSEKLYALAVDSIESVGQLAEESTQDIEQIAIELREKELVTSIAKHEKSEKLILVLEPVKIFKNTY</sequence>
<dbReference type="SMART" id="SM00260">
    <property type="entry name" value="CheW"/>
    <property type="match status" value="1"/>
</dbReference>
<evidence type="ECO:0000313" key="3">
    <source>
        <dbReference type="Proteomes" id="UP000179243"/>
    </source>
</evidence>
<dbReference type="GO" id="GO:0007165">
    <property type="term" value="P:signal transduction"/>
    <property type="evidence" value="ECO:0007669"/>
    <property type="project" value="InterPro"/>
</dbReference>
<dbReference type="GO" id="GO:0005829">
    <property type="term" value="C:cytosol"/>
    <property type="evidence" value="ECO:0007669"/>
    <property type="project" value="TreeGrafter"/>
</dbReference>
<dbReference type="InterPro" id="IPR002545">
    <property type="entry name" value="CheW-lke_dom"/>
</dbReference>
<accession>A0A1F7F269</accession>
<dbReference type="Proteomes" id="UP000179243">
    <property type="component" value="Unassembled WGS sequence"/>
</dbReference>
<proteinExistence type="predicted"/>
<dbReference type="InterPro" id="IPR025991">
    <property type="entry name" value="Chemoreceptor_zinc-bind_dom"/>
</dbReference>
<organism evidence="2 3">
    <name type="scientific">Candidatus Raymondbacteria bacterium RIFOXYD12_FULL_49_13</name>
    <dbReference type="NCBI Taxonomy" id="1817890"/>
    <lineage>
        <taxon>Bacteria</taxon>
        <taxon>Raymondiibacteriota</taxon>
    </lineage>
</organism>
<dbReference type="Pfam" id="PF13682">
    <property type="entry name" value="CZB"/>
    <property type="match status" value="1"/>
</dbReference>
<evidence type="ECO:0000313" key="2">
    <source>
        <dbReference type="EMBL" id="OGK00698.1"/>
    </source>
</evidence>
<dbReference type="Gene3D" id="2.30.30.40">
    <property type="entry name" value="SH3 Domains"/>
    <property type="match status" value="1"/>
</dbReference>
<gene>
    <name evidence="2" type="ORF">A2519_20090</name>
</gene>
<dbReference type="SUPFAM" id="SSF50341">
    <property type="entry name" value="CheW-like"/>
    <property type="match status" value="1"/>
</dbReference>
<dbReference type="Pfam" id="PF01584">
    <property type="entry name" value="CheW"/>
    <property type="match status" value="1"/>
</dbReference>
<dbReference type="EMBL" id="MFYX01000142">
    <property type="protein sequence ID" value="OGK00698.1"/>
    <property type="molecule type" value="Genomic_DNA"/>
</dbReference>